<dbReference type="OrthoDB" id="7836640at2"/>
<organism evidence="2 3">
    <name type="scientific">Roseovarius nubinhibens (strain ATCC BAA-591 / DSM 15170 / ISM)</name>
    <dbReference type="NCBI Taxonomy" id="89187"/>
    <lineage>
        <taxon>Bacteria</taxon>
        <taxon>Pseudomonadati</taxon>
        <taxon>Pseudomonadota</taxon>
        <taxon>Alphaproteobacteria</taxon>
        <taxon>Rhodobacterales</taxon>
        <taxon>Roseobacteraceae</taxon>
        <taxon>Roseovarius</taxon>
    </lineage>
</organism>
<accession>A3SPU9</accession>
<name>A3SPU9_ROSNI</name>
<dbReference type="eggNOG" id="ENOG5031MX4">
    <property type="taxonomic scope" value="Bacteria"/>
</dbReference>
<evidence type="ECO:0000313" key="2">
    <source>
        <dbReference type="EMBL" id="EAP76489.1"/>
    </source>
</evidence>
<dbReference type="EMBL" id="AALY01000002">
    <property type="protein sequence ID" value="EAP76489.1"/>
    <property type="molecule type" value="Genomic_DNA"/>
</dbReference>
<dbReference type="Proteomes" id="UP000005954">
    <property type="component" value="Unassembled WGS sequence"/>
</dbReference>
<sequence length="209" mass="22600">MKLIRVMTALFVGLGLSACAMSDTATRNTPPGNELIAAPSVPALKVNRVIVDVPQSLEVSEANRYFPAGDIVWREDPLGDRHAQVKAIVEDAMTKGVAGLDGPTTVDLHIQITRFHALTQKARYTTGGVHDVEFNMTLLHPKTGEPLAPSRFVEAGFKAYGGEAAVAAEARGETQKVRITEHLAQVVRTELTDPEGFKAVRLGLLEMFN</sequence>
<dbReference type="InterPro" id="IPR046705">
    <property type="entry name" value="DUF6778"/>
</dbReference>
<evidence type="ECO:0000313" key="3">
    <source>
        <dbReference type="Proteomes" id="UP000005954"/>
    </source>
</evidence>
<feature type="signal peptide" evidence="1">
    <location>
        <begin position="1"/>
        <end position="20"/>
    </location>
</feature>
<keyword evidence="2" id="KW-0449">Lipoprotein</keyword>
<dbReference type="STRING" id="89187.ISM_16525"/>
<comment type="caution">
    <text evidence="2">The sequence shown here is derived from an EMBL/GenBank/DDBJ whole genome shotgun (WGS) entry which is preliminary data.</text>
</comment>
<keyword evidence="3" id="KW-1185">Reference proteome</keyword>
<gene>
    <name evidence="2" type="ORF">ISM_16525</name>
</gene>
<protein>
    <submittedName>
        <fullName evidence="2">Lipoprotein, putative</fullName>
    </submittedName>
</protein>
<feature type="chain" id="PRO_5002659330" evidence="1">
    <location>
        <begin position="21"/>
        <end position="209"/>
    </location>
</feature>
<reference evidence="2 3" key="1">
    <citation type="submission" date="2005-12" db="EMBL/GenBank/DDBJ databases">
        <authorList>
            <person name="Moran M.A."/>
            <person name="Ferriera S."/>
            <person name="Johnson J."/>
            <person name="Kravitz S."/>
            <person name="Halpern A."/>
            <person name="Remington K."/>
            <person name="Beeson K."/>
            <person name="Tran B."/>
            <person name="Rogers Y.-H."/>
            <person name="Friedman R."/>
            <person name="Venter J.C."/>
        </authorList>
    </citation>
    <scope>NUCLEOTIDE SEQUENCE [LARGE SCALE GENOMIC DNA]</scope>
    <source>
        <strain evidence="3">ATCC BAA-591 / DSM 15170 / ISM</strain>
    </source>
</reference>
<dbReference type="Pfam" id="PF20569">
    <property type="entry name" value="DUF6778"/>
    <property type="match status" value="1"/>
</dbReference>
<dbReference type="AlphaFoldDB" id="A3SPU9"/>
<evidence type="ECO:0000256" key="1">
    <source>
        <dbReference type="SAM" id="SignalP"/>
    </source>
</evidence>
<dbReference type="RefSeq" id="WP_009815314.1">
    <property type="nucleotide sequence ID" value="NZ_CH724156.1"/>
</dbReference>
<dbReference type="HOGENOM" id="CLU_114107_0_0_5"/>
<dbReference type="PROSITE" id="PS51257">
    <property type="entry name" value="PROKAR_LIPOPROTEIN"/>
    <property type="match status" value="1"/>
</dbReference>
<proteinExistence type="predicted"/>
<keyword evidence="1" id="KW-0732">Signal</keyword>